<feature type="compositionally biased region" description="Pro residues" evidence="1">
    <location>
        <begin position="1"/>
        <end position="11"/>
    </location>
</feature>
<reference evidence="2" key="1">
    <citation type="submission" date="2018-11" db="EMBL/GenBank/DDBJ databases">
        <authorList>
            <consortium name="Pathogen Informatics"/>
        </authorList>
    </citation>
    <scope>NUCLEOTIDE SEQUENCE</scope>
</reference>
<feature type="compositionally biased region" description="Low complexity" evidence="1">
    <location>
        <begin position="12"/>
        <end position="25"/>
    </location>
</feature>
<feature type="compositionally biased region" description="Low complexity" evidence="1">
    <location>
        <begin position="33"/>
        <end position="44"/>
    </location>
</feature>
<accession>A0A3S5FER9</accession>
<protein>
    <submittedName>
        <fullName evidence="2">Uncharacterized protein</fullName>
    </submittedName>
</protein>
<evidence type="ECO:0000313" key="3">
    <source>
        <dbReference type="Proteomes" id="UP000784294"/>
    </source>
</evidence>
<sequence>MMHPVRPPPSAPRAATSASCCTTSPRPDKPVARRSLVRVPSSRSCLRTNQKNNAMIQQSLTPGVRQIRVKRSRLTVLLRRWIRIR</sequence>
<proteinExistence type="predicted"/>
<evidence type="ECO:0000313" key="2">
    <source>
        <dbReference type="EMBL" id="VEL27125.1"/>
    </source>
</evidence>
<dbReference type="Proteomes" id="UP000784294">
    <property type="component" value="Unassembled WGS sequence"/>
</dbReference>
<dbReference type="EMBL" id="CAAALY010085104">
    <property type="protein sequence ID" value="VEL27125.1"/>
    <property type="molecule type" value="Genomic_DNA"/>
</dbReference>
<feature type="region of interest" description="Disordered" evidence="1">
    <location>
        <begin position="1"/>
        <end position="44"/>
    </location>
</feature>
<gene>
    <name evidence="2" type="ORF">PXEA_LOCUS20565</name>
</gene>
<evidence type="ECO:0000256" key="1">
    <source>
        <dbReference type="SAM" id="MobiDB-lite"/>
    </source>
</evidence>
<name>A0A3S5FER9_9PLAT</name>
<dbReference type="AlphaFoldDB" id="A0A3S5FER9"/>
<keyword evidence="3" id="KW-1185">Reference proteome</keyword>
<comment type="caution">
    <text evidence="2">The sequence shown here is derived from an EMBL/GenBank/DDBJ whole genome shotgun (WGS) entry which is preliminary data.</text>
</comment>
<organism evidence="2 3">
    <name type="scientific">Protopolystoma xenopodis</name>
    <dbReference type="NCBI Taxonomy" id="117903"/>
    <lineage>
        <taxon>Eukaryota</taxon>
        <taxon>Metazoa</taxon>
        <taxon>Spiralia</taxon>
        <taxon>Lophotrochozoa</taxon>
        <taxon>Platyhelminthes</taxon>
        <taxon>Monogenea</taxon>
        <taxon>Polyopisthocotylea</taxon>
        <taxon>Polystomatidea</taxon>
        <taxon>Polystomatidae</taxon>
        <taxon>Protopolystoma</taxon>
    </lineage>
</organism>